<keyword evidence="10" id="KW-1185">Reference proteome</keyword>
<protein>
    <submittedName>
        <fullName evidence="9">MgtC/SapB family protein</fullName>
    </submittedName>
</protein>
<organism evidence="9 10">
    <name type="scientific">Fusobacterium hominis</name>
    <dbReference type="NCBI Taxonomy" id="2764326"/>
    <lineage>
        <taxon>Bacteria</taxon>
        <taxon>Fusobacteriati</taxon>
        <taxon>Fusobacteriota</taxon>
        <taxon>Fusobacteriia</taxon>
        <taxon>Fusobacteriales</taxon>
        <taxon>Fusobacteriaceae</taxon>
        <taxon>Fusobacterium</taxon>
    </lineage>
</organism>
<keyword evidence="6 7" id="KW-0472">Membrane</keyword>
<evidence type="ECO:0000256" key="4">
    <source>
        <dbReference type="ARBA" id="ARBA00022692"/>
    </source>
</evidence>
<evidence type="ECO:0000256" key="1">
    <source>
        <dbReference type="ARBA" id="ARBA00004651"/>
    </source>
</evidence>
<dbReference type="KEGG" id="fho:H9Q81_05160"/>
<dbReference type="PANTHER" id="PTHR33778">
    <property type="entry name" value="PROTEIN MGTC"/>
    <property type="match status" value="1"/>
</dbReference>
<dbReference type="PRINTS" id="PR01837">
    <property type="entry name" value="MGTCSAPBPROT"/>
</dbReference>
<feature type="transmembrane region" description="Helical" evidence="7">
    <location>
        <begin position="12"/>
        <end position="30"/>
    </location>
</feature>
<accession>A0A7G9GU99</accession>
<sequence>MVGFVSELSMQSIATRVLLAIVIGGIIGYERGANNRPAGFRTHILVCLGATIVSLIQDHLRINILDYAMNHPEAAKVIKTDLGRIGAQVVSGIGFLGAGTIIREKRSIAGLTTAASIWVTGCIGLGIGWGFYTMSIIGGISVLIILVTFKRVEVVLIDRKITKNFSIYYKDNFYLSDDLSKTYEILKNHNIKVKNLKKYPNENKIEYTVIMPKTLNQIELTAELTALKNVLEIKDF</sequence>
<evidence type="ECO:0000313" key="10">
    <source>
        <dbReference type="Proteomes" id="UP000515913"/>
    </source>
</evidence>
<name>A0A7G9GU99_9FUSO</name>
<feature type="transmembrane region" description="Helical" evidence="7">
    <location>
        <begin position="42"/>
        <end position="62"/>
    </location>
</feature>
<dbReference type="RefSeq" id="WP_101473938.1">
    <property type="nucleotide sequence ID" value="NZ_CP060637.1"/>
</dbReference>
<keyword evidence="3" id="KW-1003">Cell membrane</keyword>
<proteinExistence type="inferred from homology"/>
<dbReference type="AlphaFoldDB" id="A0A7G9GU99"/>
<dbReference type="GO" id="GO:0005886">
    <property type="term" value="C:plasma membrane"/>
    <property type="evidence" value="ECO:0007669"/>
    <property type="project" value="UniProtKB-SubCell"/>
</dbReference>
<dbReference type="PANTHER" id="PTHR33778:SF1">
    <property type="entry name" value="MAGNESIUM TRANSPORTER YHID-RELATED"/>
    <property type="match status" value="1"/>
</dbReference>
<dbReference type="InterPro" id="IPR003416">
    <property type="entry name" value="MgtC/SapB/SrpB/YhiD_fam"/>
</dbReference>
<evidence type="ECO:0000256" key="5">
    <source>
        <dbReference type="ARBA" id="ARBA00022989"/>
    </source>
</evidence>
<evidence type="ECO:0000256" key="3">
    <source>
        <dbReference type="ARBA" id="ARBA00022475"/>
    </source>
</evidence>
<feature type="transmembrane region" description="Helical" evidence="7">
    <location>
        <begin position="132"/>
        <end position="149"/>
    </location>
</feature>
<gene>
    <name evidence="9" type="ORF">H9Q81_05160</name>
</gene>
<evidence type="ECO:0000256" key="6">
    <source>
        <dbReference type="ARBA" id="ARBA00023136"/>
    </source>
</evidence>
<comment type="similarity">
    <text evidence="2">Belongs to the MgtC/SapB family.</text>
</comment>
<comment type="subcellular location">
    <subcellularLocation>
        <location evidence="1">Cell membrane</location>
        <topology evidence="1">Multi-pass membrane protein</topology>
    </subcellularLocation>
</comment>
<dbReference type="EMBL" id="CP060637">
    <property type="protein sequence ID" value="QNM14381.1"/>
    <property type="molecule type" value="Genomic_DNA"/>
</dbReference>
<evidence type="ECO:0000313" key="9">
    <source>
        <dbReference type="EMBL" id="QNM14381.1"/>
    </source>
</evidence>
<dbReference type="InterPro" id="IPR049177">
    <property type="entry name" value="MgtC_SapB_SrpB_YhiD_N"/>
</dbReference>
<evidence type="ECO:0000256" key="7">
    <source>
        <dbReference type="SAM" id="Phobius"/>
    </source>
</evidence>
<dbReference type="Proteomes" id="UP000515913">
    <property type="component" value="Chromosome"/>
</dbReference>
<keyword evidence="5 7" id="KW-1133">Transmembrane helix</keyword>
<reference evidence="9 10" key="1">
    <citation type="submission" date="2020-08" db="EMBL/GenBank/DDBJ databases">
        <authorList>
            <person name="Liu C."/>
            <person name="Sun Q."/>
        </authorList>
    </citation>
    <scope>NUCLEOTIDE SEQUENCE [LARGE SCALE GENOMIC DNA]</scope>
    <source>
        <strain evidence="9 10">NSJ-57</strain>
    </source>
</reference>
<feature type="domain" description="MgtC/SapB/SrpB/YhiD N-terminal" evidence="8">
    <location>
        <begin position="18"/>
        <end position="153"/>
    </location>
</feature>
<dbReference type="Pfam" id="PF02308">
    <property type="entry name" value="MgtC"/>
    <property type="match status" value="1"/>
</dbReference>
<feature type="transmembrane region" description="Helical" evidence="7">
    <location>
        <begin position="108"/>
        <end position="126"/>
    </location>
</feature>
<evidence type="ECO:0000256" key="2">
    <source>
        <dbReference type="ARBA" id="ARBA00009298"/>
    </source>
</evidence>
<evidence type="ECO:0000259" key="8">
    <source>
        <dbReference type="Pfam" id="PF02308"/>
    </source>
</evidence>
<keyword evidence="4 7" id="KW-0812">Transmembrane</keyword>